<protein>
    <submittedName>
        <fullName evidence="1">Uncharacterized protein</fullName>
    </submittedName>
</protein>
<evidence type="ECO:0000313" key="1">
    <source>
        <dbReference type="EMBL" id="KAK7274417.1"/>
    </source>
</evidence>
<accession>A0AAN9ICN3</accession>
<gene>
    <name evidence="1" type="ORF">RIF29_15503</name>
</gene>
<proteinExistence type="predicted"/>
<sequence>MLTASLPISHFPNVNRKYCGCSVKTPLCLSGLPSASWPSESSRDCRDLRMLTATVAASSLSPPVYANLCRCCLVAVVAAFLLKRALLGEAFSVQVYQTKPLLCVGSYSHA</sequence>
<name>A0AAN9ICN3_CROPI</name>
<organism evidence="1 2">
    <name type="scientific">Crotalaria pallida</name>
    <name type="common">Smooth rattlebox</name>
    <name type="synonym">Crotalaria striata</name>
    <dbReference type="NCBI Taxonomy" id="3830"/>
    <lineage>
        <taxon>Eukaryota</taxon>
        <taxon>Viridiplantae</taxon>
        <taxon>Streptophyta</taxon>
        <taxon>Embryophyta</taxon>
        <taxon>Tracheophyta</taxon>
        <taxon>Spermatophyta</taxon>
        <taxon>Magnoliopsida</taxon>
        <taxon>eudicotyledons</taxon>
        <taxon>Gunneridae</taxon>
        <taxon>Pentapetalae</taxon>
        <taxon>rosids</taxon>
        <taxon>fabids</taxon>
        <taxon>Fabales</taxon>
        <taxon>Fabaceae</taxon>
        <taxon>Papilionoideae</taxon>
        <taxon>50 kb inversion clade</taxon>
        <taxon>genistoids sensu lato</taxon>
        <taxon>core genistoids</taxon>
        <taxon>Crotalarieae</taxon>
        <taxon>Crotalaria</taxon>
    </lineage>
</organism>
<comment type="caution">
    <text evidence="1">The sequence shown here is derived from an EMBL/GenBank/DDBJ whole genome shotgun (WGS) entry which is preliminary data.</text>
</comment>
<dbReference type="EMBL" id="JAYWIO010000003">
    <property type="protein sequence ID" value="KAK7274417.1"/>
    <property type="molecule type" value="Genomic_DNA"/>
</dbReference>
<dbReference type="AlphaFoldDB" id="A0AAN9ICN3"/>
<dbReference type="Proteomes" id="UP001372338">
    <property type="component" value="Unassembled WGS sequence"/>
</dbReference>
<keyword evidence="2" id="KW-1185">Reference proteome</keyword>
<evidence type="ECO:0000313" key="2">
    <source>
        <dbReference type="Proteomes" id="UP001372338"/>
    </source>
</evidence>
<reference evidence="1 2" key="1">
    <citation type="submission" date="2024-01" db="EMBL/GenBank/DDBJ databases">
        <title>The genomes of 5 underutilized Papilionoideae crops provide insights into root nodulation and disease resistanc.</title>
        <authorList>
            <person name="Yuan L."/>
        </authorList>
    </citation>
    <scope>NUCLEOTIDE SEQUENCE [LARGE SCALE GENOMIC DNA]</scope>
    <source>
        <strain evidence="1">ZHUSHIDOU_FW_LH</strain>
        <tissue evidence="1">Leaf</tissue>
    </source>
</reference>